<dbReference type="NCBIfam" id="NF041384">
    <property type="entry name" value="YHS_seleno_dom"/>
    <property type="match status" value="1"/>
</dbReference>
<evidence type="ECO:0000313" key="1">
    <source>
        <dbReference type="EMBL" id="KUJ79605.1"/>
    </source>
</evidence>
<dbReference type="STRING" id="1685378.AVO44_09255"/>
<protein>
    <submittedName>
        <fullName evidence="1">YHS domain protein</fullName>
    </submittedName>
</protein>
<accession>A0A0X3TV96</accession>
<gene>
    <name evidence="1" type="ORF">AVO44_09255</name>
</gene>
<dbReference type="AlphaFoldDB" id="A0A0X3TV96"/>
<proteinExistence type="predicted"/>
<keyword evidence="2" id="KW-1185">Reference proteome</keyword>
<dbReference type="Proteomes" id="UP000053690">
    <property type="component" value="Unassembled WGS sequence"/>
</dbReference>
<name>A0A0X3TV96_9RHOB</name>
<dbReference type="EMBL" id="LQBP01000004">
    <property type="protein sequence ID" value="KUJ79605.1"/>
    <property type="molecule type" value="Genomic_DNA"/>
</dbReference>
<organism evidence="1 2">
    <name type="scientific">Ruegeria profundi</name>
    <dbReference type="NCBI Taxonomy" id="1685378"/>
    <lineage>
        <taxon>Bacteria</taxon>
        <taxon>Pseudomonadati</taxon>
        <taxon>Pseudomonadota</taxon>
        <taxon>Alphaproteobacteria</taxon>
        <taxon>Rhodobacterales</taxon>
        <taxon>Roseobacteraceae</taxon>
        <taxon>Ruegeria</taxon>
    </lineage>
</organism>
<comment type="caution">
    <text evidence="1">The sequence shown here is derived from an EMBL/GenBank/DDBJ whole genome shotgun (WGS) entry which is preliminary data.</text>
</comment>
<reference evidence="2" key="1">
    <citation type="submission" date="2015-12" db="EMBL/GenBank/DDBJ databases">
        <authorList>
            <person name="Zhang G."/>
            <person name="Stingl U."/>
        </authorList>
    </citation>
    <scope>NUCLEOTIDE SEQUENCE [LARGE SCALE GENOMIC DNA]</scope>
    <source>
        <strain evidence="2">ZGT108</strain>
    </source>
</reference>
<sequence length="136" mass="15156">MIAPAATAQDMPFFFATEGAAMAGYDVVSYFDADAPIEGKSEHAVVWRGAKWQFATAKNREAFERDPRAFAPQFGGYCAYAMAHGSLTGSDPMAWQVVGGRLYMTHSLEVERMWRTDSAEYIRMAEAHWPGILHNK</sequence>
<evidence type="ECO:0000313" key="2">
    <source>
        <dbReference type="Proteomes" id="UP000053690"/>
    </source>
</evidence>
<dbReference type="OrthoDB" id="344729at2"/>